<protein>
    <submittedName>
        <fullName evidence="2">Uncharacterized protein</fullName>
    </submittedName>
</protein>
<comment type="caution">
    <text evidence="2">The sequence shown here is derived from an EMBL/GenBank/DDBJ whole genome shotgun (WGS) entry which is preliminary data.</text>
</comment>
<name>A0ABR0JTY7_9EURO</name>
<organism evidence="2 3">
    <name type="scientific">Exophiala sideris</name>
    <dbReference type="NCBI Taxonomy" id="1016849"/>
    <lineage>
        <taxon>Eukaryota</taxon>
        <taxon>Fungi</taxon>
        <taxon>Dikarya</taxon>
        <taxon>Ascomycota</taxon>
        <taxon>Pezizomycotina</taxon>
        <taxon>Eurotiomycetes</taxon>
        <taxon>Chaetothyriomycetidae</taxon>
        <taxon>Chaetothyriales</taxon>
        <taxon>Herpotrichiellaceae</taxon>
        <taxon>Exophiala</taxon>
    </lineage>
</organism>
<sequence>MNSERRHSPPAPVRSRTELPRLQTTNLQFTPSPIVSADFQWLSNDDISTHSVDEHSSLDWGSSSLGMGSHGTTVSEWQPIGEEVSGYSPASSSCLDTPESLLNSTPSYWNDNLPKEQIVLTYGVELEHICAINTSPGPGHEWMFKEDHSNGKSDDESFHESPVPQLTWIDCRDNVGTSAQPVTHGDWHMEAPNWTEGVVPHGGNDPREDASILANAEWHSEAPNWNEGDLPHADWAEEDSCGRTYGWDVEATKEVQKNVLRRKGLSCVTHAGIEYQTWELKQDISISAPTDFCMLPQDLKGKIKEGKEEDWILRGHELISRPLTASNSLSFKTFSTSPGMLEIASYLKVVKGTPSDPWGAMTNESCGFHVHVARKDEKGSEMIPLPVLQHLAYFIVRYEDIVTNLHPISRRATWGKDPSGVISGPSLMLGSNLMGFRRSPHLCQRLAEIDLEAAEKKIFAKNMTANRLSYLLDTAYTNWPGAKSHPARYKFVNFQRLTMKNVAKTIEFRQYEGTLDFEHISHWVHFILSMVRAAERMATNNNPVSLETPTSSASQGRAAARVAFPRQQGGKYKVRCAKLDDELENMYDLLGFEEDTRIWWTNRFCEVNPDEFTFLGEDQDGKARFIVTQDQCPACRQEGYLKEVNTEEQW</sequence>
<reference evidence="2 3" key="1">
    <citation type="submission" date="2023-08" db="EMBL/GenBank/DDBJ databases">
        <title>Black Yeasts Isolated from many extreme environments.</title>
        <authorList>
            <person name="Coleine C."/>
            <person name="Stajich J.E."/>
            <person name="Selbmann L."/>
        </authorList>
    </citation>
    <scope>NUCLEOTIDE SEQUENCE [LARGE SCALE GENOMIC DNA]</scope>
    <source>
        <strain evidence="2 3">CCFEE 6328</strain>
    </source>
</reference>
<gene>
    <name evidence="2" type="ORF">LTR69_001000</name>
</gene>
<dbReference type="EMBL" id="JAVRRF010000001">
    <property type="protein sequence ID" value="KAK5068879.1"/>
    <property type="molecule type" value="Genomic_DNA"/>
</dbReference>
<accession>A0ABR0JTY7</accession>
<evidence type="ECO:0000256" key="1">
    <source>
        <dbReference type="SAM" id="MobiDB-lite"/>
    </source>
</evidence>
<proteinExistence type="predicted"/>
<dbReference type="PANTHER" id="PTHR36847">
    <property type="entry name" value="AMIDOLIGASE ENZYME"/>
    <property type="match status" value="1"/>
</dbReference>
<keyword evidence="3" id="KW-1185">Reference proteome</keyword>
<dbReference type="PANTHER" id="PTHR36847:SF1">
    <property type="entry name" value="AMIDOLIGASE ENZYME"/>
    <property type="match status" value="1"/>
</dbReference>
<feature type="region of interest" description="Disordered" evidence="1">
    <location>
        <begin position="1"/>
        <end position="27"/>
    </location>
</feature>
<dbReference type="Proteomes" id="UP001345691">
    <property type="component" value="Unassembled WGS sequence"/>
</dbReference>
<evidence type="ECO:0000313" key="3">
    <source>
        <dbReference type="Proteomes" id="UP001345691"/>
    </source>
</evidence>
<evidence type="ECO:0000313" key="2">
    <source>
        <dbReference type="EMBL" id="KAK5068879.1"/>
    </source>
</evidence>